<dbReference type="Proteomes" id="UP000001950">
    <property type="component" value="Chromosome 3"/>
</dbReference>
<feature type="region of interest" description="Disordered" evidence="1">
    <location>
        <begin position="74"/>
        <end position="225"/>
    </location>
</feature>
<gene>
    <name evidence="3" type="ORF">TA05545</name>
</gene>
<keyword evidence="2" id="KW-0732">Signal</keyword>
<dbReference type="STRING" id="5874.Q4UAS9"/>
<feature type="compositionally biased region" description="Basic and acidic residues" evidence="1">
    <location>
        <begin position="94"/>
        <end position="111"/>
    </location>
</feature>
<dbReference type="VEuPathDB" id="PiroplasmaDB:TA05545"/>
<dbReference type="KEGG" id="tan:TA05545"/>
<sequence>MNKCVTYTYIIILIIIADVYCSDKQHTPDDDDINFDTIVKELETLVDEDDVESIDEEGFQNVVSQLEELVATDHDIPPPIQTPIPPTHTQQPSKEPHYIPTKEHKPSHLDIRQPIQILKRPTKESKESSTEPTKEPTTQEPQLITRPIQILRRPTQPEQSKEPPTQEDSKEPIQQPPQEPTQQTTQHTTEPAGLEPETIPVEVGSEEEEEGGDDEPPQEPSEPTEIIMTTKTLTFMKMNDEGKLVKMHLRDFLIKYINSSKTRYRLKANLEQLIYDDIIIFEHKPENKYCTSLTHYKSRNVFILISPDGYYLVEYCKSSWKVKFENFAKSLNVYTQDSEGKEIQLTEQYYEIKINDRPLIHYRFNSDANCTKIIHKKIIVWEKSNDEDHPLALSIGSDKKIKIFFKDYVKVLIRYHGKYLELSIIKATYKT</sequence>
<protein>
    <submittedName>
        <fullName evidence="3">Theileria-specific sub-telomeric protein, SVSP family, putative</fullName>
    </submittedName>
</protein>
<dbReference type="GeneID" id="3864655"/>
<accession>Q4UAS9</accession>
<dbReference type="Pfam" id="PF04385">
    <property type="entry name" value="FAINT"/>
    <property type="match status" value="1"/>
</dbReference>
<evidence type="ECO:0000313" key="3">
    <source>
        <dbReference type="EMBL" id="CAI76072.1"/>
    </source>
</evidence>
<dbReference type="RefSeq" id="XP_955548.1">
    <property type="nucleotide sequence ID" value="XM_950455.1"/>
</dbReference>
<evidence type="ECO:0000256" key="1">
    <source>
        <dbReference type="SAM" id="MobiDB-lite"/>
    </source>
</evidence>
<feature type="compositionally biased region" description="Pro residues" evidence="1">
    <location>
        <begin position="77"/>
        <end position="86"/>
    </location>
</feature>
<evidence type="ECO:0000256" key="2">
    <source>
        <dbReference type="SAM" id="SignalP"/>
    </source>
</evidence>
<feature type="compositionally biased region" description="Low complexity" evidence="1">
    <location>
        <begin position="180"/>
        <end position="203"/>
    </location>
</feature>
<feature type="chain" id="PRO_5004244322" evidence="2">
    <location>
        <begin position="22"/>
        <end position="431"/>
    </location>
</feature>
<evidence type="ECO:0000313" key="4">
    <source>
        <dbReference type="Proteomes" id="UP000001950"/>
    </source>
</evidence>
<dbReference type="eggNOG" id="ENOG502QSYS">
    <property type="taxonomic scope" value="Eukaryota"/>
</dbReference>
<name>Q4UAS9_THEAN</name>
<feature type="signal peptide" evidence="2">
    <location>
        <begin position="1"/>
        <end position="21"/>
    </location>
</feature>
<reference evidence="3 4" key="1">
    <citation type="journal article" date="2005" name="Science">
        <title>Genome of the host-cell transforming parasite Theileria annulata compared with T. parva.</title>
        <authorList>
            <person name="Pain A."/>
            <person name="Renauld H."/>
            <person name="Berriman M."/>
            <person name="Murphy L."/>
            <person name="Yeats C.A."/>
            <person name="Weir W."/>
            <person name="Kerhornou A."/>
            <person name="Aslett M."/>
            <person name="Bishop R."/>
            <person name="Bouchier C."/>
            <person name="Cochet M."/>
            <person name="Coulson R.M.R."/>
            <person name="Cronin A."/>
            <person name="de Villiers E.P."/>
            <person name="Fraser A."/>
            <person name="Fosker N."/>
            <person name="Gardner M."/>
            <person name="Goble A."/>
            <person name="Griffiths-Jones S."/>
            <person name="Harris D.E."/>
            <person name="Katzer F."/>
            <person name="Larke N."/>
            <person name="Lord A."/>
            <person name="Maser P."/>
            <person name="McKellar S."/>
            <person name="Mooney P."/>
            <person name="Morton F."/>
            <person name="Nene V."/>
            <person name="O'Neil S."/>
            <person name="Price C."/>
            <person name="Quail M.A."/>
            <person name="Rabbinowitsch E."/>
            <person name="Rawlings N.D."/>
            <person name="Rutter S."/>
            <person name="Saunders D."/>
            <person name="Seeger K."/>
            <person name="Shah T."/>
            <person name="Squares R."/>
            <person name="Squares S."/>
            <person name="Tivey A."/>
            <person name="Walker A.R."/>
            <person name="Woodward J."/>
            <person name="Dobbelaere D.A.E."/>
            <person name="Langsley G."/>
            <person name="Rajandream M.A."/>
            <person name="McKeever D."/>
            <person name="Shiels B."/>
            <person name="Tait A."/>
            <person name="Barrell B.G."/>
            <person name="Hall N."/>
        </authorList>
    </citation>
    <scope>NUCLEOTIDE SEQUENCE [LARGE SCALE GENOMIC DNA]</scope>
    <source>
        <strain evidence="4">Ankara</strain>
    </source>
</reference>
<dbReference type="Pfam" id="PF07708">
    <property type="entry name" value="Tash_PEST"/>
    <property type="match status" value="1"/>
</dbReference>
<dbReference type="InterPro" id="IPR011695">
    <property type="entry name" value="Tash_PEST_motif"/>
</dbReference>
<keyword evidence="4" id="KW-1185">Reference proteome</keyword>
<dbReference type="InterPro" id="IPR007480">
    <property type="entry name" value="DUF529"/>
</dbReference>
<dbReference type="EMBL" id="CR940352">
    <property type="protein sequence ID" value="CAI76072.1"/>
    <property type="molecule type" value="Genomic_DNA"/>
</dbReference>
<proteinExistence type="predicted"/>
<dbReference type="InParanoid" id="Q4UAS9"/>
<dbReference type="OMA" id="CETITFY"/>
<organism evidence="3 4">
    <name type="scientific">Theileria annulata</name>
    <dbReference type="NCBI Taxonomy" id="5874"/>
    <lineage>
        <taxon>Eukaryota</taxon>
        <taxon>Sar</taxon>
        <taxon>Alveolata</taxon>
        <taxon>Apicomplexa</taxon>
        <taxon>Aconoidasida</taxon>
        <taxon>Piroplasmida</taxon>
        <taxon>Theileriidae</taxon>
        <taxon>Theileria</taxon>
    </lineage>
</organism>
<feature type="compositionally biased region" description="Acidic residues" evidence="1">
    <location>
        <begin position="204"/>
        <end position="217"/>
    </location>
</feature>
<dbReference type="AlphaFoldDB" id="Q4UAS9"/>
<feature type="compositionally biased region" description="Basic and acidic residues" evidence="1">
    <location>
        <begin position="121"/>
        <end position="134"/>
    </location>
</feature>